<dbReference type="InterPro" id="IPR011098">
    <property type="entry name" value="G5_dom"/>
</dbReference>
<dbReference type="KEGG" id="awe:JG540_08965"/>
<evidence type="ECO:0000256" key="4">
    <source>
        <dbReference type="SAM" id="MobiDB-lite"/>
    </source>
</evidence>
<protein>
    <submittedName>
        <fullName evidence="6">Transglycosylase family protein</fullName>
    </submittedName>
</protein>
<accession>A0A7T7M940</accession>
<dbReference type="Gene3D" id="2.20.230.10">
    <property type="entry name" value="Resuscitation-promoting factor rpfb"/>
    <property type="match status" value="1"/>
</dbReference>
<dbReference type="InterPro" id="IPR010618">
    <property type="entry name" value="RPF"/>
</dbReference>
<dbReference type="Proteomes" id="UP000595895">
    <property type="component" value="Chromosome"/>
</dbReference>
<comment type="similarity">
    <text evidence="1">Belongs to the transglycosylase family. Rpf subfamily.</text>
</comment>
<dbReference type="AlphaFoldDB" id="A0A7T7M940"/>
<dbReference type="Pfam" id="PF07501">
    <property type="entry name" value="G5"/>
    <property type="match status" value="1"/>
</dbReference>
<dbReference type="Pfam" id="PF06737">
    <property type="entry name" value="Transglycosylas"/>
    <property type="match status" value="1"/>
</dbReference>
<keyword evidence="2" id="KW-0732">Signal</keyword>
<dbReference type="RefSeq" id="WP_200275476.1">
    <property type="nucleotide sequence ID" value="NZ_CP066802.1"/>
</dbReference>
<evidence type="ECO:0000256" key="1">
    <source>
        <dbReference type="ARBA" id="ARBA00010830"/>
    </source>
</evidence>
<feature type="region of interest" description="Disordered" evidence="4">
    <location>
        <begin position="147"/>
        <end position="175"/>
    </location>
</feature>
<evidence type="ECO:0000256" key="2">
    <source>
        <dbReference type="ARBA" id="ARBA00022729"/>
    </source>
</evidence>
<dbReference type="EMBL" id="CP066802">
    <property type="protein sequence ID" value="QQM67145.1"/>
    <property type="molecule type" value="Genomic_DNA"/>
</dbReference>
<keyword evidence="7" id="KW-1185">Reference proteome</keyword>
<gene>
    <name evidence="6" type="ORF">JG540_08965</name>
</gene>
<dbReference type="CDD" id="cd13925">
    <property type="entry name" value="RPF"/>
    <property type="match status" value="1"/>
</dbReference>
<keyword evidence="3" id="KW-0378">Hydrolase</keyword>
<dbReference type="GO" id="GO:0016787">
    <property type="term" value="F:hydrolase activity"/>
    <property type="evidence" value="ECO:0007669"/>
    <property type="project" value="UniProtKB-KW"/>
</dbReference>
<reference evidence="6 7" key="1">
    <citation type="submission" date="2020-12" db="EMBL/GenBank/DDBJ databases">
        <authorList>
            <person name="Zhou J."/>
        </authorList>
    </citation>
    <scope>NUCLEOTIDE SEQUENCE [LARGE SCALE GENOMIC DNA]</scope>
    <source>
        <strain evidence="6 7">CCUG 61299</strain>
    </source>
</reference>
<evidence type="ECO:0000313" key="7">
    <source>
        <dbReference type="Proteomes" id="UP000595895"/>
    </source>
</evidence>
<feature type="region of interest" description="Disordered" evidence="4">
    <location>
        <begin position="1"/>
        <end position="23"/>
    </location>
</feature>
<sequence>MTGAADFSPQAAAQAPRRRVPSRSSVARAGAVAAAVSLAVSGAAYAAVLQARPAGSAAGADAVAAAVLPAIGQGATPAANTVTFQLVVDGQGREVSTSAGSWGQALLEAGVGVDTAAGDRVSVALDGVPSAGETVVVDRVVVSSESKEDKEAYATVEEETDELDKGERKVKTPGVDGVTRTTYTVRTVGGQEVSREVAAQVVATAKVDEVVLVGTKEKKSSSAPAGAAQALANDDGSLDDDFARLAQCESGGNPRAVNPAGYYGLYQFSLSTWASVGGTGNPIDASPEEQLMRAKILQARSGWGQWGCPH</sequence>
<evidence type="ECO:0000259" key="5">
    <source>
        <dbReference type="PROSITE" id="PS51109"/>
    </source>
</evidence>
<dbReference type="PROSITE" id="PS51109">
    <property type="entry name" value="G5"/>
    <property type="match status" value="1"/>
</dbReference>
<proteinExistence type="inferred from homology"/>
<feature type="domain" description="G5" evidence="5">
    <location>
        <begin position="137"/>
        <end position="217"/>
    </location>
</feature>
<name>A0A7T7M940_9ACTO</name>
<dbReference type="Gene3D" id="1.10.530.10">
    <property type="match status" value="1"/>
</dbReference>
<evidence type="ECO:0000256" key="3">
    <source>
        <dbReference type="ARBA" id="ARBA00022801"/>
    </source>
</evidence>
<organism evidence="6 7">
    <name type="scientific">Actinomyces weissii</name>
    <dbReference type="NCBI Taxonomy" id="675090"/>
    <lineage>
        <taxon>Bacteria</taxon>
        <taxon>Bacillati</taxon>
        <taxon>Actinomycetota</taxon>
        <taxon>Actinomycetes</taxon>
        <taxon>Actinomycetales</taxon>
        <taxon>Actinomycetaceae</taxon>
        <taxon>Actinomyces</taxon>
    </lineage>
</organism>
<dbReference type="SMART" id="SM01208">
    <property type="entry name" value="G5"/>
    <property type="match status" value="1"/>
</dbReference>
<dbReference type="InterPro" id="IPR023346">
    <property type="entry name" value="Lysozyme-like_dom_sf"/>
</dbReference>
<evidence type="ECO:0000313" key="6">
    <source>
        <dbReference type="EMBL" id="QQM67145.1"/>
    </source>
</evidence>
<dbReference type="SUPFAM" id="SSF53955">
    <property type="entry name" value="Lysozyme-like"/>
    <property type="match status" value="1"/>
</dbReference>